<dbReference type="InterPro" id="IPR011249">
    <property type="entry name" value="Metalloenz_LuxS/M16"/>
</dbReference>
<evidence type="ECO:0000256" key="4">
    <source>
        <dbReference type="ARBA" id="ARBA00007261"/>
    </source>
</evidence>
<comment type="function">
    <text evidence="13">Catalytic subunit of the essential mitochondrial processing protease (MPP), which cleaves the mitochondrial sequence off newly imported precursors proteins. Preferentially, cleaves after an arginine at position P2.</text>
</comment>
<organism evidence="16 17">
    <name type="scientific">Pichia kluyveri</name>
    <name type="common">Yeast</name>
    <dbReference type="NCBI Taxonomy" id="36015"/>
    <lineage>
        <taxon>Eukaryota</taxon>
        <taxon>Fungi</taxon>
        <taxon>Dikarya</taxon>
        <taxon>Ascomycota</taxon>
        <taxon>Saccharomycotina</taxon>
        <taxon>Pichiomycetes</taxon>
        <taxon>Pichiales</taxon>
        <taxon>Pichiaceae</taxon>
        <taxon>Pichia</taxon>
    </lineage>
</organism>
<dbReference type="Pfam" id="PF00675">
    <property type="entry name" value="Peptidase_M16"/>
    <property type="match status" value="1"/>
</dbReference>
<feature type="domain" description="Peptidase M16 C-terminal" evidence="15">
    <location>
        <begin position="190"/>
        <end position="386"/>
    </location>
</feature>
<name>A0AAV5QXV8_PICKL</name>
<keyword evidence="17" id="KW-1185">Reference proteome</keyword>
<dbReference type="Gene3D" id="3.30.830.10">
    <property type="entry name" value="Metalloenzyme, LuxS/M16 peptidase-like"/>
    <property type="match status" value="2"/>
</dbReference>
<dbReference type="InterPro" id="IPR050361">
    <property type="entry name" value="MPP/UQCRC_Complex"/>
</dbReference>
<evidence type="ECO:0000256" key="3">
    <source>
        <dbReference type="ARBA" id="ARBA00004173"/>
    </source>
</evidence>
<evidence type="ECO:0000256" key="6">
    <source>
        <dbReference type="ARBA" id="ARBA00022670"/>
    </source>
</evidence>
<comment type="similarity">
    <text evidence="4">Belongs to the peptidase M16 family.</text>
</comment>
<keyword evidence="9" id="KW-0862">Zinc</keyword>
<evidence type="ECO:0000256" key="12">
    <source>
        <dbReference type="ARBA" id="ARBA00031018"/>
    </source>
</evidence>
<keyword evidence="6" id="KW-0645">Protease</keyword>
<proteinExistence type="inferred from homology"/>
<comment type="catalytic activity">
    <reaction evidence="1">
        <text>Release of N-terminal transit peptides from precursor proteins imported into the mitochondrion, typically with Arg in position P2.</text>
        <dbReference type="EC" id="3.4.24.64"/>
    </reaction>
</comment>
<evidence type="ECO:0000256" key="8">
    <source>
        <dbReference type="ARBA" id="ARBA00022801"/>
    </source>
</evidence>
<evidence type="ECO:0000259" key="14">
    <source>
        <dbReference type="Pfam" id="PF00675"/>
    </source>
</evidence>
<keyword evidence="7" id="KW-0479">Metal-binding</keyword>
<reference evidence="16 17" key="1">
    <citation type="journal article" date="2023" name="Elife">
        <title>Identification of key yeast species and microbe-microbe interactions impacting larval growth of Drosophila in the wild.</title>
        <authorList>
            <person name="Mure A."/>
            <person name="Sugiura Y."/>
            <person name="Maeda R."/>
            <person name="Honda K."/>
            <person name="Sakurai N."/>
            <person name="Takahashi Y."/>
            <person name="Watada M."/>
            <person name="Katoh T."/>
            <person name="Gotoh A."/>
            <person name="Gotoh Y."/>
            <person name="Taniguchi I."/>
            <person name="Nakamura K."/>
            <person name="Hayashi T."/>
            <person name="Katayama T."/>
            <person name="Uemura T."/>
            <person name="Hattori Y."/>
        </authorList>
    </citation>
    <scope>NUCLEOTIDE SEQUENCE [LARGE SCALE GENOMIC DNA]</scope>
    <source>
        <strain evidence="16 17">PK-24</strain>
    </source>
</reference>
<evidence type="ECO:0000256" key="9">
    <source>
        <dbReference type="ARBA" id="ARBA00022833"/>
    </source>
</evidence>
<dbReference type="SUPFAM" id="SSF63411">
    <property type="entry name" value="LuxS/MPP-like metallohydrolase"/>
    <property type="match status" value="2"/>
</dbReference>
<gene>
    <name evidence="16" type="ORF">DAPK24_005940</name>
</gene>
<evidence type="ECO:0000256" key="1">
    <source>
        <dbReference type="ARBA" id="ARBA00001098"/>
    </source>
</evidence>
<evidence type="ECO:0000256" key="10">
    <source>
        <dbReference type="ARBA" id="ARBA00023049"/>
    </source>
</evidence>
<dbReference type="PANTHER" id="PTHR11851:SF149">
    <property type="entry name" value="GH01077P"/>
    <property type="match status" value="1"/>
</dbReference>
<dbReference type="EMBL" id="BTGB01000001">
    <property type="protein sequence ID" value="GMM44019.1"/>
    <property type="molecule type" value="Genomic_DNA"/>
</dbReference>
<keyword evidence="10" id="KW-0482">Metalloprotease</keyword>
<feature type="domain" description="Peptidase M16 N-terminal" evidence="14">
    <location>
        <begin position="37"/>
        <end position="184"/>
    </location>
</feature>
<dbReference type="InterPro" id="IPR007863">
    <property type="entry name" value="Peptidase_M16_C"/>
</dbReference>
<evidence type="ECO:0000313" key="16">
    <source>
        <dbReference type="EMBL" id="GMM44019.1"/>
    </source>
</evidence>
<dbReference type="AlphaFoldDB" id="A0AAV5QXV8"/>
<dbReference type="InterPro" id="IPR011765">
    <property type="entry name" value="Pept_M16_N"/>
</dbReference>
<dbReference type="FunFam" id="3.30.830.10:FF:000002">
    <property type="entry name" value="Mitochondrial-processing peptidase subunit beta"/>
    <property type="match status" value="1"/>
</dbReference>
<dbReference type="EC" id="3.4.24.64" evidence="5"/>
<dbReference type="GO" id="GO:0046872">
    <property type="term" value="F:metal ion binding"/>
    <property type="evidence" value="ECO:0007669"/>
    <property type="project" value="UniProtKB-KW"/>
</dbReference>
<evidence type="ECO:0000256" key="11">
    <source>
        <dbReference type="ARBA" id="ARBA00023128"/>
    </source>
</evidence>
<dbReference type="Pfam" id="PF05193">
    <property type="entry name" value="Peptidase_M16_C"/>
    <property type="match status" value="1"/>
</dbReference>
<sequence length="468" mass="51613">MLKFNALRRSAMQVRKLATASAVSNTRMTVLPNGMTVATETIPHTLTATVGVWIDAGSRADVSDETSGTAHFLEHLAFKGTKKRSQIDLELEVENCGSHLNAYTSRENTVYYAKTLRDDIPRSVDILSDILTKSKLEKTAIEKERPVIIRESEEVDKMYDEVVFDRLHEVVYKDQPLGRTILGPIECIKSIQQKDLKKYIETNYKGDRMVLVGTGCVDHEEMVRAAIESFGHVPISDRPKPLGTPRSGLPVFCNGEVNVIDESLPNLYIAITLEGCSWSSPDYFTGLVAQAIVGNWERSASVGHTPLAKEVGNPSNGNAPLCNSYMSFSTSYTDTGLWGMYAVIDRDDAGATTRCSDFINALTKEWKRIQRGKFSDDELEASKAQLRGSLLLSLDGTTAVAEDLGRQMVTTGVRLSPDEIVEKVNAVGRDDVMKWLQQKSGRVGVASLGPSTLEVPNFKEIEEKLVIS</sequence>
<accession>A0AAV5QXV8</accession>
<evidence type="ECO:0000256" key="2">
    <source>
        <dbReference type="ARBA" id="ARBA00001947"/>
    </source>
</evidence>
<dbReference type="Proteomes" id="UP001378960">
    <property type="component" value="Unassembled WGS sequence"/>
</dbReference>
<keyword evidence="8" id="KW-0378">Hydrolase</keyword>
<evidence type="ECO:0000256" key="5">
    <source>
        <dbReference type="ARBA" id="ARBA00012299"/>
    </source>
</evidence>
<protein>
    <recommendedName>
        <fullName evidence="5">mitochondrial processing peptidase</fullName>
        <ecNumber evidence="5">3.4.24.64</ecNumber>
    </recommendedName>
    <alternativeName>
        <fullName evidence="12">Beta-MPP</fullName>
    </alternativeName>
</protein>
<evidence type="ECO:0000259" key="15">
    <source>
        <dbReference type="Pfam" id="PF05193"/>
    </source>
</evidence>
<evidence type="ECO:0000256" key="7">
    <source>
        <dbReference type="ARBA" id="ARBA00022723"/>
    </source>
</evidence>
<evidence type="ECO:0000313" key="17">
    <source>
        <dbReference type="Proteomes" id="UP001378960"/>
    </source>
</evidence>
<keyword evidence="11" id="KW-0496">Mitochondrion</keyword>
<comment type="cofactor">
    <cofactor evidence="2">
        <name>Zn(2+)</name>
        <dbReference type="ChEBI" id="CHEBI:29105"/>
    </cofactor>
</comment>
<comment type="subcellular location">
    <subcellularLocation>
        <location evidence="3">Mitochondrion</location>
    </subcellularLocation>
</comment>
<dbReference type="GO" id="GO:0006627">
    <property type="term" value="P:protein processing involved in protein targeting to mitochondrion"/>
    <property type="evidence" value="ECO:0007669"/>
    <property type="project" value="TreeGrafter"/>
</dbReference>
<evidence type="ECO:0000256" key="13">
    <source>
        <dbReference type="ARBA" id="ARBA00045757"/>
    </source>
</evidence>
<dbReference type="GO" id="GO:0005739">
    <property type="term" value="C:mitochondrion"/>
    <property type="evidence" value="ECO:0007669"/>
    <property type="project" value="UniProtKB-SubCell"/>
</dbReference>
<dbReference type="PANTHER" id="PTHR11851">
    <property type="entry name" value="METALLOPROTEASE"/>
    <property type="match status" value="1"/>
</dbReference>
<comment type="caution">
    <text evidence="16">The sequence shown here is derived from an EMBL/GenBank/DDBJ whole genome shotgun (WGS) entry which is preliminary data.</text>
</comment>
<dbReference type="GO" id="GO:0004222">
    <property type="term" value="F:metalloendopeptidase activity"/>
    <property type="evidence" value="ECO:0007669"/>
    <property type="project" value="UniProtKB-EC"/>
</dbReference>